<dbReference type="AlphaFoldDB" id="A0A3S0ZAX3"/>
<protein>
    <submittedName>
        <fullName evidence="1">Uncharacterized protein</fullName>
    </submittedName>
</protein>
<keyword evidence="2" id="KW-1185">Reference proteome</keyword>
<dbReference type="InterPro" id="IPR001611">
    <property type="entry name" value="Leu-rich_rpt"/>
</dbReference>
<reference evidence="1 2" key="1">
    <citation type="submission" date="2019-01" db="EMBL/GenBank/DDBJ databases">
        <title>A draft genome assembly of the solar-powered sea slug Elysia chlorotica.</title>
        <authorList>
            <person name="Cai H."/>
            <person name="Li Q."/>
            <person name="Fang X."/>
            <person name="Li J."/>
            <person name="Curtis N.E."/>
            <person name="Altenburger A."/>
            <person name="Shibata T."/>
            <person name="Feng M."/>
            <person name="Maeda T."/>
            <person name="Schwartz J.A."/>
            <person name="Shigenobu S."/>
            <person name="Lundholm N."/>
            <person name="Nishiyama T."/>
            <person name="Yang H."/>
            <person name="Hasebe M."/>
            <person name="Li S."/>
            <person name="Pierce S.K."/>
            <person name="Wang J."/>
        </authorList>
    </citation>
    <scope>NUCLEOTIDE SEQUENCE [LARGE SCALE GENOMIC DNA]</scope>
    <source>
        <strain evidence="1">EC2010</strain>
        <tissue evidence="1">Whole organism of an adult</tissue>
    </source>
</reference>
<dbReference type="Proteomes" id="UP000271974">
    <property type="component" value="Unassembled WGS sequence"/>
</dbReference>
<dbReference type="InterPro" id="IPR032675">
    <property type="entry name" value="LRR_dom_sf"/>
</dbReference>
<gene>
    <name evidence="1" type="ORF">EGW08_018711</name>
</gene>
<name>A0A3S0ZAX3_ELYCH</name>
<proteinExistence type="predicted"/>
<dbReference type="SUPFAM" id="SSF52047">
    <property type="entry name" value="RNI-like"/>
    <property type="match status" value="1"/>
</dbReference>
<dbReference type="EMBL" id="RQTK01000927">
    <property type="protein sequence ID" value="RUS73526.1"/>
    <property type="molecule type" value="Genomic_DNA"/>
</dbReference>
<dbReference type="SMART" id="SM00367">
    <property type="entry name" value="LRR_CC"/>
    <property type="match status" value="2"/>
</dbReference>
<dbReference type="STRING" id="188477.A0A3S0ZAX3"/>
<organism evidence="1 2">
    <name type="scientific">Elysia chlorotica</name>
    <name type="common">Eastern emerald elysia</name>
    <name type="synonym">Sea slug</name>
    <dbReference type="NCBI Taxonomy" id="188477"/>
    <lineage>
        <taxon>Eukaryota</taxon>
        <taxon>Metazoa</taxon>
        <taxon>Spiralia</taxon>
        <taxon>Lophotrochozoa</taxon>
        <taxon>Mollusca</taxon>
        <taxon>Gastropoda</taxon>
        <taxon>Heterobranchia</taxon>
        <taxon>Euthyneura</taxon>
        <taxon>Panpulmonata</taxon>
        <taxon>Sacoglossa</taxon>
        <taxon>Placobranchoidea</taxon>
        <taxon>Plakobranchidae</taxon>
        <taxon>Elysia</taxon>
    </lineage>
</organism>
<dbReference type="Gene3D" id="3.80.10.10">
    <property type="entry name" value="Ribonuclease Inhibitor"/>
    <property type="match status" value="1"/>
</dbReference>
<evidence type="ECO:0000313" key="1">
    <source>
        <dbReference type="EMBL" id="RUS73526.1"/>
    </source>
</evidence>
<accession>A0A3S0ZAX3</accession>
<dbReference type="InterPro" id="IPR006553">
    <property type="entry name" value="Leu-rich_rpt_Cys-con_subtyp"/>
</dbReference>
<dbReference type="Pfam" id="PF13516">
    <property type="entry name" value="LRR_6"/>
    <property type="match status" value="2"/>
</dbReference>
<sequence length="381" mass="40687">MTRTAMHSEPEKDEDGTLVDTRRRLENGLAAIGYSELVETKNRDCHKGVKRESVNIGSTQEKCHSKSRCCSDMPHTSSSCIGMETHGAVSAQTNGSVCQNQIVAEGDSYCEDSDGENAGCTESNTGDLKEESYQTRNIQDLFSDQGCIQGLVSASCSDCCPSDQVTTQTAKSRHNDASGGDPQACDLSYIYLDILIQSDELSVNPDSCRLTVTSNNIGDIDPQQTDLSLMPESNFTPTSGGNQTTSVLQQSANDGENISTGKCETQIDSPDKCRWGNIRVLGAASSLEFLSLSGCYRITGDGISALSEPPGMPCLKHLDLSGCVNVSGESLHSLVMTAPGLDHANLFYCDNLPEDPFPTTASGCRNRECCNGSLYCCSLAG</sequence>
<comment type="caution">
    <text evidence="1">The sequence shown here is derived from an EMBL/GenBank/DDBJ whole genome shotgun (WGS) entry which is preliminary data.</text>
</comment>
<dbReference type="OrthoDB" id="10044893at2759"/>
<evidence type="ECO:0000313" key="2">
    <source>
        <dbReference type="Proteomes" id="UP000271974"/>
    </source>
</evidence>